<dbReference type="RefSeq" id="WP_142050729.1">
    <property type="nucleotide sequence ID" value="NZ_VFPA01000001.1"/>
</dbReference>
<dbReference type="OrthoDB" id="468550at2"/>
<keyword evidence="3" id="KW-1185">Reference proteome</keyword>
<dbReference type="InterPro" id="IPR051532">
    <property type="entry name" value="Ester_Hydrolysis_Enzymes"/>
</dbReference>
<dbReference type="EMBL" id="VFPA01000001">
    <property type="protein sequence ID" value="TQM15235.1"/>
    <property type="molecule type" value="Genomic_DNA"/>
</dbReference>
<sequence>MGSVRFGRGLLVLACLAAVLAGVPSGTPPLHRSAGTAPATVRIMPLGASSTVGVGSPETAGYRGPLQELLARDGLSVDLVGSQRDGPDSVPDRDHEGHNGITLEQMRPRVAQWVRSARPDVVLLHNGTNDLLQGASPAEAAERLEGVLAEIARVSDAHVVVAGVWAPLPGDGRDREEFERLSAVTVAGFWERGHPMRFVDATDLLTPAGLADGLHPNARGYRRIAEMWEREILDVLAHRPGVSRPAGS</sequence>
<dbReference type="PANTHER" id="PTHR30383:SF5">
    <property type="entry name" value="SGNH HYDROLASE-TYPE ESTERASE DOMAIN-CONTAINING PROTEIN"/>
    <property type="match status" value="1"/>
</dbReference>
<protein>
    <submittedName>
        <fullName evidence="2">Lysophospholipase L1-like esterase</fullName>
    </submittedName>
</protein>
<dbReference type="SUPFAM" id="SSF52266">
    <property type="entry name" value="SGNH hydrolase"/>
    <property type="match status" value="1"/>
</dbReference>
<reference evidence="2 3" key="1">
    <citation type="submission" date="2019-06" db="EMBL/GenBank/DDBJ databases">
        <title>Sequencing the genomes of 1000 actinobacteria strains.</title>
        <authorList>
            <person name="Klenk H.-P."/>
        </authorList>
    </citation>
    <scope>NUCLEOTIDE SEQUENCE [LARGE SCALE GENOMIC DNA]</scope>
    <source>
        <strain evidence="2 3">DSM 45301</strain>
    </source>
</reference>
<dbReference type="PANTHER" id="PTHR30383">
    <property type="entry name" value="THIOESTERASE 1/PROTEASE 1/LYSOPHOSPHOLIPASE L1"/>
    <property type="match status" value="1"/>
</dbReference>
<proteinExistence type="predicted"/>
<evidence type="ECO:0000313" key="2">
    <source>
        <dbReference type="EMBL" id="TQM15235.1"/>
    </source>
</evidence>
<dbReference type="GO" id="GO:0004622">
    <property type="term" value="F:phosphatidylcholine lysophospholipase activity"/>
    <property type="evidence" value="ECO:0007669"/>
    <property type="project" value="TreeGrafter"/>
</dbReference>
<accession>A0A543E0W7</accession>
<dbReference type="Pfam" id="PF13472">
    <property type="entry name" value="Lipase_GDSL_2"/>
    <property type="match status" value="1"/>
</dbReference>
<dbReference type="InterPro" id="IPR036514">
    <property type="entry name" value="SGNH_hydro_sf"/>
</dbReference>
<evidence type="ECO:0000259" key="1">
    <source>
        <dbReference type="Pfam" id="PF13472"/>
    </source>
</evidence>
<organism evidence="2 3">
    <name type="scientific">Pseudonocardia kunmingensis</name>
    <dbReference type="NCBI Taxonomy" id="630975"/>
    <lineage>
        <taxon>Bacteria</taxon>
        <taxon>Bacillati</taxon>
        <taxon>Actinomycetota</taxon>
        <taxon>Actinomycetes</taxon>
        <taxon>Pseudonocardiales</taxon>
        <taxon>Pseudonocardiaceae</taxon>
        <taxon>Pseudonocardia</taxon>
    </lineage>
</organism>
<comment type="caution">
    <text evidence="2">The sequence shown here is derived from an EMBL/GenBank/DDBJ whole genome shotgun (WGS) entry which is preliminary data.</text>
</comment>
<evidence type="ECO:0000313" key="3">
    <source>
        <dbReference type="Proteomes" id="UP000315677"/>
    </source>
</evidence>
<gene>
    <name evidence="2" type="ORF">FB558_2018</name>
</gene>
<dbReference type="Proteomes" id="UP000315677">
    <property type="component" value="Unassembled WGS sequence"/>
</dbReference>
<dbReference type="InterPro" id="IPR013830">
    <property type="entry name" value="SGNH_hydro"/>
</dbReference>
<name>A0A543E0W7_9PSEU</name>
<feature type="domain" description="SGNH hydrolase-type esterase" evidence="1">
    <location>
        <begin position="46"/>
        <end position="223"/>
    </location>
</feature>
<dbReference type="Gene3D" id="3.40.50.1110">
    <property type="entry name" value="SGNH hydrolase"/>
    <property type="match status" value="1"/>
</dbReference>
<dbReference type="AlphaFoldDB" id="A0A543E0W7"/>